<keyword evidence="1 3" id="KW-0378">Hydrolase</keyword>
<dbReference type="Pfam" id="PF00795">
    <property type="entry name" value="CN_hydrolase"/>
    <property type="match status" value="1"/>
</dbReference>
<evidence type="ECO:0000313" key="4">
    <source>
        <dbReference type="Proteomes" id="UP001217485"/>
    </source>
</evidence>
<dbReference type="PANTHER" id="PTHR43674:SF2">
    <property type="entry name" value="BETA-UREIDOPROPIONASE"/>
    <property type="match status" value="1"/>
</dbReference>
<gene>
    <name evidence="3" type="ORF">POL72_19160</name>
</gene>
<dbReference type="InterPro" id="IPR050345">
    <property type="entry name" value="Aliph_Amidase/BUP"/>
</dbReference>
<dbReference type="Gene3D" id="3.60.110.10">
    <property type="entry name" value="Carbon-nitrogen hydrolase"/>
    <property type="match status" value="1"/>
</dbReference>
<dbReference type="InterPro" id="IPR003010">
    <property type="entry name" value="C-N_Hydrolase"/>
</dbReference>
<dbReference type="EMBL" id="JAQNDK010000002">
    <property type="protein sequence ID" value="MDC0679869.1"/>
    <property type="molecule type" value="Genomic_DNA"/>
</dbReference>
<evidence type="ECO:0000256" key="1">
    <source>
        <dbReference type="ARBA" id="ARBA00022801"/>
    </source>
</evidence>
<keyword evidence="4" id="KW-1185">Reference proteome</keyword>
<dbReference type="Proteomes" id="UP001217485">
    <property type="component" value="Unassembled WGS sequence"/>
</dbReference>
<dbReference type="PROSITE" id="PS50263">
    <property type="entry name" value="CN_HYDROLASE"/>
    <property type="match status" value="1"/>
</dbReference>
<proteinExistence type="predicted"/>
<dbReference type="InterPro" id="IPR036526">
    <property type="entry name" value="C-N_Hydrolase_sf"/>
</dbReference>
<evidence type="ECO:0000313" key="3">
    <source>
        <dbReference type="EMBL" id="MDC0679869.1"/>
    </source>
</evidence>
<accession>A0ABT5C0C3</accession>
<dbReference type="GO" id="GO:0016787">
    <property type="term" value="F:hydrolase activity"/>
    <property type="evidence" value="ECO:0007669"/>
    <property type="project" value="UniProtKB-KW"/>
</dbReference>
<name>A0ABT5C0C3_9BACT</name>
<sequence length="286" mass="31773">MARLLHIIGVQSRPVPGDPAATLEKLEREVQTLGVSFPEAQLYLFPELWLTGDHPFRHTSPSHELAQPIPGPLTRRLGAIARRAGRWLCAGSIYERAGDKLHNTALVFSPSGKLVARYRKLYPWMPFETCAPGDEPAPVFDIPRVGRLGLMICYDGWYPEVARGLALRGAEVILHPTLTTTPDREEELVLARARAIENQCYVVNVNAAVEIGGGRSIAVDPEGRVLFLGGSGEEYLGEVLDLDRVQTVRAHGTRGLNRVLRQFTEDSPEAVFAPYRARAPRRQTRR</sequence>
<dbReference type="RefSeq" id="WP_272096877.1">
    <property type="nucleotide sequence ID" value="NZ_JAQNDK010000002.1"/>
</dbReference>
<dbReference type="SUPFAM" id="SSF56317">
    <property type="entry name" value="Carbon-nitrogen hydrolase"/>
    <property type="match status" value="1"/>
</dbReference>
<reference evidence="3 4" key="1">
    <citation type="submission" date="2023-01" db="EMBL/GenBank/DDBJ databases">
        <title>Minimal conservation of predation-associated metabolite biosynthetic gene clusters underscores biosynthetic potential of Myxococcota including descriptions for ten novel species: Archangium lansinium sp. nov., Myxococcus landrumus sp. nov., Nannocystis bai.</title>
        <authorList>
            <person name="Ahearne A."/>
            <person name="Stevens C."/>
            <person name="Dowd S."/>
        </authorList>
    </citation>
    <scope>NUCLEOTIDE SEQUENCE [LARGE SCALE GENOMIC DNA]</scope>
    <source>
        <strain evidence="3 4">WIWO2</strain>
    </source>
</reference>
<comment type="caution">
    <text evidence="3">The sequence shown here is derived from an EMBL/GenBank/DDBJ whole genome shotgun (WGS) entry which is preliminary data.</text>
</comment>
<dbReference type="CDD" id="cd07197">
    <property type="entry name" value="nitrilase"/>
    <property type="match status" value="1"/>
</dbReference>
<evidence type="ECO:0000259" key="2">
    <source>
        <dbReference type="PROSITE" id="PS50263"/>
    </source>
</evidence>
<dbReference type="PANTHER" id="PTHR43674">
    <property type="entry name" value="NITRILASE C965.09-RELATED"/>
    <property type="match status" value="1"/>
</dbReference>
<protein>
    <submittedName>
        <fullName evidence="3">Carbon-nitrogen hydrolase family protein</fullName>
    </submittedName>
</protein>
<organism evidence="3 4">
    <name type="scientific">Sorangium atrum</name>
    <dbReference type="NCBI Taxonomy" id="2995308"/>
    <lineage>
        <taxon>Bacteria</taxon>
        <taxon>Pseudomonadati</taxon>
        <taxon>Myxococcota</taxon>
        <taxon>Polyangia</taxon>
        <taxon>Polyangiales</taxon>
        <taxon>Polyangiaceae</taxon>
        <taxon>Sorangium</taxon>
    </lineage>
</organism>
<feature type="domain" description="CN hydrolase" evidence="2">
    <location>
        <begin position="5"/>
        <end position="244"/>
    </location>
</feature>